<dbReference type="Pfam" id="PF00534">
    <property type="entry name" value="Glycos_transf_1"/>
    <property type="match status" value="1"/>
</dbReference>
<dbReference type="GO" id="GO:0004578">
    <property type="term" value="F:chitobiosyldiphosphodolichol beta-mannosyltransferase activity"/>
    <property type="evidence" value="ECO:0007669"/>
    <property type="project" value="UniProtKB-EC"/>
</dbReference>
<keyword evidence="8" id="KW-0256">Endoplasmic reticulum</keyword>
<accession>A0A8H8V4E7</accession>
<evidence type="ECO:0000256" key="11">
    <source>
        <dbReference type="ARBA" id="ARBA00024899"/>
    </source>
</evidence>
<keyword evidence="7" id="KW-0812">Transmembrane</keyword>
<dbReference type="EMBL" id="WIWT01000057">
    <property type="protein sequence ID" value="KAF3206609.1"/>
    <property type="molecule type" value="Genomic_DNA"/>
</dbReference>
<name>A0A8H8V4E7_ORBOL</name>
<dbReference type="EC" id="2.4.1.142" evidence="3"/>
<dbReference type="OrthoDB" id="614844at2759"/>
<keyword evidence="9" id="KW-1133">Transmembrane helix</keyword>
<feature type="chain" id="PRO_5034022159" description="Chitobiosyldiphosphodolichol beta-mannosyltransferase" evidence="16">
    <location>
        <begin position="33"/>
        <end position="488"/>
    </location>
</feature>
<evidence type="ECO:0000256" key="9">
    <source>
        <dbReference type="ARBA" id="ARBA00022989"/>
    </source>
</evidence>
<evidence type="ECO:0000259" key="17">
    <source>
        <dbReference type="Pfam" id="PF00534"/>
    </source>
</evidence>
<dbReference type="InterPro" id="IPR026051">
    <property type="entry name" value="ALG1-like"/>
</dbReference>
<gene>
    <name evidence="19" type="primary">ALG1</name>
    <name evidence="19" type="ORF">TWF679_008653</name>
</gene>
<organism evidence="19 20">
    <name type="scientific">Orbilia oligospora</name>
    <name type="common">Nematode-trapping fungus</name>
    <name type="synonym">Arthrobotrys oligospora</name>
    <dbReference type="NCBI Taxonomy" id="2813651"/>
    <lineage>
        <taxon>Eukaryota</taxon>
        <taxon>Fungi</taxon>
        <taxon>Dikarya</taxon>
        <taxon>Ascomycota</taxon>
        <taxon>Pezizomycotina</taxon>
        <taxon>Orbiliomycetes</taxon>
        <taxon>Orbiliales</taxon>
        <taxon>Orbiliaceae</taxon>
        <taxon>Orbilia</taxon>
    </lineage>
</organism>
<protein>
    <recommendedName>
        <fullName evidence="4">Chitobiosyldiphosphodolichol beta-mannosyltransferase</fullName>
        <ecNumber evidence="3">2.4.1.142</ecNumber>
    </recommendedName>
    <alternativeName>
        <fullName evidence="13">Beta-1,4-mannosyltransferase</fullName>
    </alternativeName>
    <alternativeName>
        <fullName evidence="14">GDP-Man:GlcNAc2-PP-dolichol mannosyltransferase</fullName>
    </alternativeName>
    <alternativeName>
        <fullName evidence="12">GDP-mannose-dolichol diphosphochitobiose mannosyltransferase</fullName>
    </alternativeName>
</protein>
<reference evidence="19" key="1">
    <citation type="submission" date="2019-06" db="EMBL/GenBank/DDBJ databases">
        <authorList>
            <person name="Palmer J.M."/>
        </authorList>
    </citation>
    <scope>NUCLEOTIDE SEQUENCE</scope>
    <source>
        <strain evidence="19">TWF679</strain>
    </source>
</reference>
<evidence type="ECO:0000256" key="10">
    <source>
        <dbReference type="ARBA" id="ARBA00023136"/>
    </source>
</evidence>
<feature type="domain" description="Glycosyl transferase family 1" evidence="17">
    <location>
        <begin position="320"/>
        <end position="432"/>
    </location>
</feature>
<evidence type="ECO:0000256" key="6">
    <source>
        <dbReference type="ARBA" id="ARBA00022679"/>
    </source>
</evidence>
<keyword evidence="10" id="KW-0472">Membrane</keyword>
<evidence type="ECO:0000256" key="13">
    <source>
        <dbReference type="ARBA" id="ARBA00031566"/>
    </source>
</evidence>
<evidence type="ECO:0000256" key="7">
    <source>
        <dbReference type="ARBA" id="ARBA00022692"/>
    </source>
</evidence>
<dbReference type="AlphaFoldDB" id="A0A8H8V4E7"/>
<evidence type="ECO:0000313" key="19">
    <source>
        <dbReference type="EMBL" id="KAF3206609.1"/>
    </source>
</evidence>
<dbReference type="PANTHER" id="PTHR13036:SF0">
    <property type="entry name" value="CHITOBIOSYLDIPHOSPHODOLICHOL BETA-MANNOSYLTRANSFERASE"/>
    <property type="match status" value="1"/>
</dbReference>
<keyword evidence="16" id="KW-0732">Signal</keyword>
<evidence type="ECO:0000256" key="8">
    <source>
        <dbReference type="ARBA" id="ARBA00022824"/>
    </source>
</evidence>
<proteinExistence type="predicted"/>
<evidence type="ECO:0000259" key="18">
    <source>
        <dbReference type="Pfam" id="PF13579"/>
    </source>
</evidence>
<keyword evidence="6 19" id="KW-0808">Transferase</keyword>
<dbReference type="PANTHER" id="PTHR13036">
    <property type="entry name" value="BETA1,4 MANNOSYLTRANSFERASE"/>
    <property type="match status" value="1"/>
</dbReference>
<evidence type="ECO:0000256" key="5">
    <source>
        <dbReference type="ARBA" id="ARBA00022676"/>
    </source>
</evidence>
<dbReference type="Proteomes" id="UP000614610">
    <property type="component" value="Unassembled WGS sequence"/>
</dbReference>
<feature type="domain" description="Glycosyltransferase subfamily 4-like N-terminal" evidence="18">
    <location>
        <begin position="59"/>
        <end position="218"/>
    </location>
</feature>
<comment type="caution">
    <text evidence="19">The sequence shown here is derived from an EMBL/GenBank/DDBJ whole genome shotgun (WGS) entry which is preliminary data.</text>
</comment>
<comment type="subcellular location">
    <subcellularLocation>
        <location evidence="1">Endoplasmic reticulum membrane</location>
        <topology evidence="1">Single-pass membrane protein</topology>
    </subcellularLocation>
</comment>
<dbReference type="InterPro" id="IPR001296">
    <property type="entry name" value="Glyco_trans_1"/>
</dbReference>
<evidence type="ECO:0000256" key="3">
    <source>
        <dbReference type="ARBA" id="ARBA00012611"/>
    </source>
</evidence>
<sequence>MGSLDTLLPLVTLTSIILTAAILCLPSRNTHSHTQGKEKKGRVAVLVLGDIGRSPRMQYHALSLAANGWAVDLIGYDESTPRPEILSSPDIRIIPLPPPPPVLGVSSKALFPIIAPFKVLFQLSALFYLLFYIIRPPSYILVQNPPSIPTLLVARITAFVRNSRLVIDWHNFGYSILALKLGDDHPLVRISKWYETKFGNSAYANFTVTDQMRKVLRQDWRITYVVFKISYLVNIFYHGSYNCVSHSTPILTLHDRPPTIFQPLDHKQRDAFLSTHRLTAQNVPFDNTKLLISSTSWTPDEDFSILFAALQYYTTTVKKSPLSAKLPNILAVITGKGPLLKHYEPLINELNESKSCVTIRTEFLPAEEYPKLLASADLGVCLHTSSSGVDLPMKVVDMFGVGIPVAAVKFEAIGELVKDGINGVVFEAGVNPGQTKGEELGDILVRLFGDSNELEVLKEGAMKEVERRWEGEWDEIAKGVFEGKAKSQ</sequence>
<comment type="pathway">
    <text evidence="2">Protein modification; protein glycosylation.</text>
</comment>
<evidence type="ECO:0000256" key="14">
    <source>
        <dbReference type="ARBA" id="ARBA00033088"/>
    </source>
</evidence>
<keyword evidence="5 19" id="KW-0328">Glycosyltransferase</keyword>
<comment type="function">
    <text evidence="11">Participates in the formation of the lipid-linked precursor oligosaccharide for N-glycosylation. Involved in assembling the dolichol-pyrophosphate-GlcNAc(2)-Man(5) intermediate on the cytoplasmic surface of the ER.</text>
</comment>
<evidence type="ECO:0000256" key="4">
    <source>
        <dbReference type="ARBA" id="ARBA00015841"/>
    </source>
</evidence>
<dbReference type="SUPFAM" id="SSF53756">
    <property type="entry name" value="UDP-Glycosyltransferase/glycogen phosphorylase"/>
    <property type="match status" value="1"/>
</dbReference>
<evidence type="ECO:0000256" key="15">
    <source>
        <dbReference type="ARBA" id="ARBA00045071"/>
    </source>
</evidence>
<feature type="signal peptide" evidence="16">
    <location>
        <begin position="1"/>
        <end position="32"/>
    </location>
</feature>
<dbReference type="InterPro" id="IPR028098">
    <property type="entry name" value="Glyco_trans_4-like_N"/>
</dbReference>
<comment type="catalytic activity">
    <reaction evidence="15">
        <text>an N,N'-diacetylchitobiosyl-diphospho-di-trans,poly-cis-dolichol + GDP-alpha-D-mannose = a beta-D-Man-(1-&gt;4)-beta-D-GlcNAc-(1-&gt;4)-alpha-D-GlcNAc-diphospho-di-trans,poly-cis-dolichol + GDP + H(+)</text>
        <dbReference type="Rhea" id="RHEA:13865"/>
        <dbReference type="Rhea" id="RHEA-COMP:19510"/>
        <dbReference type="Rhea" id="RHEA-COMP:19511"/>
        <dbReference type="ChEBI" id="CHEBI:15378"/>
        <dbReference type="ChEBI" id="CHEBI:57269"/>
        <dbReference type="ChEBI" id="CHEBI:57527"/>
        <dbReference type="ChEBI" id="CHEBI:58189"/>
        <dbReference type="ChEBI" id="CHEBI:58472"/>
        <dbReference type="EC" id="2.4.1.142"/>
    </reaction>
    <physiologicalReaction direction="left-to-right" evidence="15">
        <dbReference type="Rhea" id="RHEA:13866"/>
    </physiologicalReaction>
</comment>
<evidence type="ECO:0000256" key="16">
    <source>
        <dbReference type="SAM" id="SignalP"/>
    </source>
</evidence>
<dbReference type="Pfam" id="PF13579">
    <property type="entry name" value="Glyco_trans_4_4"/>
    <property type="match status" value="1"/>
</dbReference>
<evidence type="ECO:0000313" key="20">
    <source>
        <dbReference type="Proteomes" id="UP000614610"/>
    </source>
</evidence>
<dbReference type="GO" id="GO:0005789">
    <property type="term" value="C:endoplasmic reticulum membrane"/>
    <property type="evidence" value="ECO:0007669"/>
    <property type="project" value="UniProtKB-SubCell"/>
</dbReference>
<dbReference type="Gene3D" id="3.40.50.2000">
    <property type="entry name" value="Glycogen Phosphorylase B"/>
    <property type="match status" value="1"/>
</dbReference>
<evidence type="ECO:0000256" key="1">
    <source>
        <dbReference type="ARBA" id="ARBA00004389"/>
    </source>
</evidence>
<evidence type="ECO:0000256" key="2">
    <source>
        <dbReference type="ARBA" id="ARBA00004922"/>
    </source>
</evidence>
<evidence type="ECO:0000256" key="12">
    <source>
        <dbReference type="ARBA" id="ARBA00031434"/>
    </source>
</evidence>